<proteinExistence type="predicted"/>
<evidence type="ECO:0000259" key="1">
    <source>
        <dbReference type="Pfam" id="PF12680"/>
    </source>
</evidence>
<dbReference type="Gene3D" id="3.10.450.50">
    <property type="match status" value="1"/>
</dbReference>
<sequence>MAQSAAQAVVQAFYAALAQKQTDPDVDLTAFFSADARWCLPRTSPLHNKLQGPEAIAGLFSGAVDSYYRPESMRYDYHAQLADDTHVMMQFTLSATTANGKDYENDYCLLYRVEDGLIAEVKEFFDTALLFDLMPEVRENA</sequence>
<comment type="caution">
    <text evidence="2">The sequence shown here is derived from an EMBL/GenBank/DDBJ whole genome shotgun (WGS) entry which is preliminary data.</text>
</comment>
<evidence type="ECO:0000313" key="3">
    <source>
        <dbReference type="Proteomes" id="UP000323708"/>
    </source>
</evidence>
<dbReference type="RefSeq" id="WP_149610287.1">
    <property type="nucleotide sequence ID" value="NZ_VTUX01000002.1"/>
</dbReference>
<dbReference type="SUPFAM" id="SSF54427">
    <property type="entry name" value="NTF2-like"/>
    <property type="match status" value="1"/>
</dbReference>
<dbReference type="Proteomes" id="UP000323708">
    <property type="component" value="Unassembled WGS sequence"/>
</dbReference>
<dbReference type="PANTHER" id="PTHR41252">
    <property type="entry name" value="BLR2505 PROTEIN"/>
    <property type="match status" value="1"/>
</dbReference>
<evidence type="ECO:0000313" key="2">
    <source>
        <dbReference type="EMBL" id="KAA1193180.1"/>
    </source>
</evidence>
<gene>
    <name evidence="2" type="ORF">F0M18_04880</name>
</gene>
<accession>A0A5B0X1I9</accession>
<dbReference type="PANTHER" id="PTHR41252:SF1">
    <property type="entry name" value="BLR2505 PROTEIN"/>
    <property type="match status" value="1"/>
</dbReference>
<organism evidence="2 3">
    <name type="scientific">Pseudohalioglobus sediminis</name>
    <dbReference type="NCBI Taxonomy" id="2606449"/>
    <lineage>
        <taxon>Bacteria</taxon>
        <taxon>Pseudomonadati</taxon>
        <taxon>Pseudomonadota</taxon>
        <taxon>Gammaproteobacteria</taxon>
        <taxon>Cellvibrionales</taxon>
        <taxon>Halieaceae</taxon>
        <taxon>Pseudohalioglobus</taxon>
    </lineage>
</organism>
<feature type="domain" description="SnoaL-like" evidence="1">
    <location>
        <begin position="10"/>
        <end position="121"/>
    </location>
</feature>
<dbReference type="InterPro" id="IPR037401">
    <property type="entry name" value="SnoaL-like"/>
</dbReference>
<dbReference type="Pfam" id="PF12680">
    <property type="entry name" value="SnoaL_2"/>
    <property type="match status" value="1"/>
</dbReference>
<name>A0A5B0X1I9_9GAMM</name>
<keyword evidence="3" id="KW-1185">Reference proteome</keyword>
<dbReference type="InterPro" id="IPR032710">
    <property type="entry name" value="NTF2-like_dom_sf"/>
</dbReference>
<protein>
    <submittedName>
        <fullName evidence="2">Nuclear transport factor 2 family protein</fullName>
    </submittedName>
</protein>
<reference evidence="2 3" key="1">
    <citation type="submission" date="2019-09" db="EMBL/GenBank/DDBJ databases">
        <authorList>
            <person name="Chen X.-Y."/>
        </authorList>
    </citation>
    <scope>NUCLEOTIDE SEQUENCE [LARGE SCALE GENOMIC DNA]</scope>
    <source>
        <strain evidence="2 3">NY5</strain>
    </source>
</reference>
<dbReference type="EMBL" id="VTUX01000002">
    <property type="protein sequence ID" value="KAA1193180.1"/>
    <property type="molecule type" value="Genomic_DNA"/>
</dbReference>
<dbReference type="AlphaFoldDB" id="A0A5B0X1I9"/>